<evidence type="ECO:0000259" key="1">
    <source>
        <dbReference type="Pfam" id="PF04542"/>
    </source>
</evidence>
<keyword evidence="4" id="KW-1185">Reference proteome</keyword>
<feature type="domain" description="DUF6596" evidence="2">
    <location>
        <begin position="185"/>
        <end position="284"/>
    </location>
</feature>
<feature type="domain" description="RNA polymerase sigma-70 region 2" evidence="1">
    <location>
        <begin position="29"/>
        <end position="80"/>
    </location>
</feature>
<gene>
    <name evidence="3" type="ORF">Q4481_12935</name>
</gene>
<dbReference type="InterPro" id="IPR011990">
    <property type="entry name" value="TPR-like_helical_dom_sf"/>
</dbReference>
<reference evidence="3" key="1">
    <citation type="journal article" date="2015" name="Int. J. Syst. Evol. Microbiol.">
        <title>Rhizobium alvei sp. nov., isolated from a freshwater river.</title>
        <authorList>
            <person name="Sheu S.Y."/>
            <person name="Huang H.W."/>
            <person name="Young C.C."/>
            <person name="Chen W.M."/>
        </authorList>
    </citation>
    <scope>NUCLEOTIDE SEQUENCE</scope>
    <source>
        <strain evidence="3">TNR-22</strain>
    </source>
</reference>
<dbReference type="InterPro" id="IPR007627">
    <property type="entry name" value="RNA_pol_sigma70_r2"/>
</dbReference>
<dbReference type="Pfam" id="PF20239">
    <property type="entry name" value="DUF6596"/>
    <property type="match status" value="1"/>
</dbReference>
<dbReference type="Gene3D" id="1.10.1740.10">
    <property type="match status" value="1"/>
</dbReference>
<dbReference type="RefSeq" id="WP_304376790.1">
    <property type="nucleotide sequence ID" value="NZ_JAUOZU010000008.1"/>
</dbReference>
<dbReference type="Proteomes" id="UP001174932">
    <property type="component" value="Unassembled WGS sequence"/>
</dbReference>
<evidence type="ECO:0000313" key="3">
    <source>
        <dbReference type="EMBL" id="MDO6964865.1"/>
    </source>
</evidence>
<accession>A0ABT8YMA9</accession>
<organism evidence="3 4">
    <name type="scientific">Rhizobium alvei</name>
    <dbReference type="NCBI Taxonomy" id="1132659"/>
    <lineage>
        <taxon>Bacteria</taxon>
        <taxon>Pseudomonadati</taxon>
        <taxon>Pseudomonadota</taxon>
        <taxon>Alphaproteobacteria</taxon>
        <taxon>Hyphomicrobiales</taxon>
        <taxon>Rhizobiaceae</taxon>
        <taxon>Rhizobium/Agrobacterium group</taxon>
        <taxon>Rhizobium</taxon>
    </lineage>
</organism>
<dbReference type="PANTHER" id="PTHR47756">
    <property type="entry name" value="BLL6612 PROTEIN-RELATED"/>
    <property type="match status" value="1"/>
</dbReference>
<protein>
    <submittedName>
        <fullName evidence="3">Sigma factor</fullName>
    </submittedName>
</protein>
<sequence length="416" mass="45889">MPAASSVQAAIESITRHDWGRLLSGLVGSLGDFQLAEDSLQDALESALRHWSRNGLPVAPHAWLMKTAKRKAIDRLRRAANFQSKTTAIAHLIEIENSAPDWDDPDPIEDERLKLIFTCCHPAIDRKTAMALTLRSVCGLTTDEIADAFLDSSDAMAQRLVRARHKIAKAGITYAVPGPEGWADRLESVLGVIYLLFNEGYASSGENYIRGELCSEAIRLGKLLAALCPDEAEVEGLLALMLLHEARRPARLSADGAFRSLEEQDRSLWQHDRIAEAIRMLEQALRRGRAGSYQLQAAIIAIHAEAADFASTDWRQIVLIYDRLLELSPNPVFRLNRIVALSYAFDPRFVLEALNGLAESLADYQPYHAVRADLFGRAGQPEEARAAYDRAIALSASPAEQAFLSRKRDALTAPGS</sequence>
<dbReference type="PANTHER" id="PTHR47756:SF2">
    <property type="entry name" value="BLL6612 PROTEIN"/>
    <property type="match status" value="1"/>
</dbReference>
<evidence type="ECO:0000313" key="4">
    <source>
        <dbReference type="Proteomes" id="UP001174932"/>
    </source>
</evidence>
<comment type="caution">
    <text evidence="3">The sequence shown here is derived from an EMBL/GenBank/DDBJ whole genome shotgun (WGS) entry which is preliminary data.</text>
</comment>
<dbReference type="SUPFAM" id="SSF88659">
    <property type="entry name" value="Sigma3 and sigma4 domains of RNA polymerase sigma factors"/>
    <property type="match status" value="1"/>
</dbReference>
<dbReference type="InterPro" id="IPR046531">
    <property type="entry name" value="DUF6596"/>
</dbReference>
<dbReference type="EMBL" id="JAUOZU010000008">
    <property type="protein sequence ID" value="MDO6964865.1"/>
    <property type="molecule type" value="Genomic_DNA"/>
</dbReference>
<name>A0ABT8YMA9_9HYPH</name>
<dbReference type="SUPFAM" id="SSF88946">
    <property type="entry name" value="Sigma2 domain of RNA polymerase sigma factors"/>
    <property type="match status" value="1"/>
</dbReference>
<dbReference type="InterPro" id="IPR013325">
    <property type="entry name" value="RNA_pol_sigma_r2"/>
</dbReference>
<dbReference type="Pfam" id="PF04542">
    <property type="entry name" value="Sigma70_r2"/>
    <property type="match status" value="1"/>
</dbReference>
<dbReference type="Gene3D" id="1.25.40.10">
    <property type="entry name" value="Tetratricopeptide repeat domain"/>
    <property type="match status" value="1"/>
</dbReference>
<evidence type="ECO:0000259" key="2">
    <source>
        <dbReference type="Pfam" id="PF20239"/>
    </source>
</evidence>
<reference evidence="3" key="2">
    <citation type="submission" date="2023-07" db="EMBL/GenBank/DDBJ databases">
        <authorList>
            <person name="Shen H."/>
        </authorList>
    </citation>
    <scope>NUCLEOTIDE SEQUENCE</scope>
    <source>
        <strain evidence="3">TNR-22</strain>
    </source>
</reference>
<proteinExistence type="predicted"/>
<dbReference type="InterPro" id="IPR013324">
    <property type="entry name" value="RNA_pol_sigma_r3/r4-like"/>
</dbReference>